<evidence type="ECO:0000256" key="1">
    <source>
        <dbReference type="SAM" id="MobiDB-lite"/>
    </source>
</evidence>
<sequence>MNTRKFMHLMSDHFTVGYANTVGYAHPNTGDTMTSVMIGGLRTVMNGDFEVFPGDLVQFYWCFEKDDFLPDGRRKPYLDIWEGDTPRNVDPSTTESLTRKRDADGRETWGVRPDSRIRQAHYELSYGQKADKMKLVAKIKPYFRDDENPRLNDWYRVFGIAIASARPNEMCDIKISRQSM</sequence>
<reference evidence="2" key="1">
    <citation type="submission" date="2021-01" db="EMBL/GenBank/DDBJ databases">
        <authorList>
            <person name="Corre E."/>
            <person name="Pelletier E."/>
            <person name="Niang G."/>
            <person name="Scheremetjew M."/>
            <person name="Finn R."/>
            <person name="Kale V."/>
            <person name="Holt S."/>
            <person name="Cochrane G."/>
            <person name="Meng A."/>
            <person name="Brown T."/>
            <person name="Cohen L."/>
        </authorList>
    </citation>
    <scope>NUCLEOTIDE SEQUENCE</scope>
    <source>
        <strain evidence="2">CCAP979/52</strain>
    </source>
</reference>
<feature type="compositionally biased region" description="Basic and acidic residues" evidence="1">
    <location>
        <begin position="97"/>
        <end position="109"/>
    </location>
</feature>
<dbReference type="EMBL" id="HBEZ01039560">
    <property type="protein sequence ID" value="CAD8644103.1"/>
    <property type="molecule type" value="Transcribed_RNA"/>
</dbReference>
<proteinExistence type="predicted"/>
<gene>
    <name evidence="2" type="ORF">CCUR1050_LOCUS21788</name>
</gene>
<accession>A0A7S0MKC3</accession>
<feature type="region of interest" description="Disordered" evidence="1">
    <location>
        <begin position="84"/>
        <end position="109"/>
    </location>
</feature>
<organism evidence="2">
    <name type="scientific">Cryptomonas curvata</name>
    <dbReference type="NCBI Taxonomy" id="233186"/>
    <lineage>
        <taxon>Eukaryota</taxon>
        <taxon>Cryptophyceae</taxon>
        <taxon>Cryptomonadales</taxon>
        <taxon>Cryptomonadaceae</taxon>
        <taxon>Cryptomonas</taxon>
    </lineage>
</organism>
<evidence type="ECO:0000313" key="2">
    <source>
        <dbReference type="EMBL" id="CAD8644103.1"/>
    </source>
</evidence>
<protein>
    <submittedName>
        <fullName evidence="2">Uncharacterized protein</fullName>
    </submittedName>
</protein>
<name>A0A7S0MKC3_9CRYP</name>
<dbReference type="AlphaFoldDB" id="A0A7S0MKC3"/>